<dbReference type="AlphaFoldDB" id="A0A3N1HSV8"/>
<organism evidence="6 7">
    <name type="scientific">Pseudokineococcus lusitanus</name>
    <dbReference type="NCBI Taxonomy" id="763993"/>
    <lineage>
        <taxon>Bacteria</taxon>
        <taxon>Bacillati</taxon>
        <taxon>Actinomycetota</taxon>
        <taxon>Actinomycetes</taxon>
        <taxon>Kineosporiales</taxon>
        <taxon>Kineosporiaceae</taxon>
        <taxon>Pseudokineococcus</taxon>
    </lineage>
</organism>
<name>A0A3N1HSV8_9ACTN</name>
<evidence type="ECO:0000259" key="5">
    <source>
        <dbReference type="PROSITE" id="PS50977"/>
    </source>
</evidence>
<dbReference type="Proteomes" id="UP000276232">
    <property type="component" value="Unassembled WGS sequence"/>
</dbReference>
<keyword evidence="1" id="KW-0805">Transcription regulation</keyword>
<dbReference type="Pfam" id="PF00440">
    <property type="entry name" value="TetR_N"/>
    <property type="match status" value="1"/>
</dbReference>
<accession>A0A3N1HSV8</accession>
<dbReference type="PANTHER" id="PTHR47506:SF1">
    <property type="entry name" value="HTH-TYPE TRANSCRIPTIONAL REGULATOR YJDC"/>
    <property type="match status" value="1"/>
</dbReference>
<dbReference type="PROSITE" id="PS50977">
    <property type="entry name" value="HTH_TETR_2"/>
    <property type="match status" value="1"/>
</dbReference>
<dbReference type="InParanoid" id="A0A3N1HSV8"/>
<dbReference type="PANTHER" id="PTHR47506">
    <property type="entry name" value="TRANSCRIPTIONAL REGULATORY PROTEIN"/>
    <property type="match status" value="1"/>
</dbReference>
<evidence type="ECO:0000313" key="6">
    <source>
        <dbReference type="EMBL" id="ROP45591.1"/>
    </source>
</evidence>
<dbReference type="PRINTS" id="PR00455">
    <property type="entry name" value="HTHTETR"/>
</dbReference>
<feature type="domain" description="HTH tetR-type" evidence="5">
    <location>
        <begin position="8"/>
        <end position="68"/>
    </location>
</feature>
<keyword evidence="7" id="KW-1185">Reference proteome</keyword>
<dbReference type="Gene3D" id="1.10.357.10">
    <property type="entry name" value="Tetracycline Repressor, domain 2"/>
    <property type="match status" value="1"/>
</dbReference>
<dbReference type="InterPro" id="IPR036271">
    <property type="entry name" value="Tet_transcr_reg_TetR-rel_C_sf"/>
</dbReference>
<dbReference type="EMBL" id="RJKN01000001">
    <property type="protein sequence ID" value="ROP45591.1"/>
    <property type="molecule type" value="Genomic_DNA"/>
</dbReference>
<evidence type="ECO:0000256" key="3">
    <source>
        <dbReference type="ARBA" id="ARBA00023163"/>
    </source>
</evidence>
<gene>
    <name evidence="6" type="ORF">EDC03_0195</name>
</gene>
<proteinExistence type="predicted"/>
<keyword evidence="3" id="KW-0804">Transcription</keyword>
<dbReference type="InterPro" id="IPR001647">
    <property type="entry name" value="HTH_TetR"/>
</dbReference>
<dbReference type="OrthoDB" id="4214267at2"/>
<dbReference type="SUPFAM" id="SSF48498">
    <property type="entry name" value="Tetracyclin repressor-like, C-terminal domain"/>
    <property type="match status" value="1"/>
</dbReference>
<dbReference type="InterPro" id="IPR009057">
    <property type="entry name" value="Homeodomain-like_sf"/>
</dbReference>
<evidence type="ECO:0000256" key="2">
    <source>
        <dbReference type="ARBA" id="ARBA00023125"/>
    </source>
</evidence>
<sequence>MATTSTRPPARDRLLDAAETLFAEQGIAATGVDAVLRRAGVAPATLYAHFPGKDGLVAAYLERRHRRWRAVWDEVLERCGEDVDARAVSVVDALAELHRRDLPGRGCAFLAASVEVTDHDHPAHRWLVEDSRLLADRLRTLAAATGADDADALAAELLLLYDGALAARARALTAGRGGPVAPPDLAAVRALAVAAVGRHRRT</sequence>
<dbReference type="SUPFAM" id="SSF46689">
    <property type="entry name" value="Homeodomain-like"/>
    <property type="match status" value="1"/>
</dbReference>
<dbReference type="GO" id="GO:0003677">
    <property type="term" value="F:DNA binding"/>
    <property type="evidence" value="ECO:0007669"/>
    <property type="project" value="UniProtKB-UniRule"/>
</dbReference>
<feature type="DNA-binding region" description="H-T-H motif" evidence="4">
    <location>
        <begin position="31"/>
        <end position="50"/>
    </location>
</feature>
<comment type="caution">
    <text evidence="6">The sequence shown here is derived from an EMBL/GenBank/DDBJ whole genome shotgun (WGS) entry which is preliminary data.</text>
</comment>
<dbReference type="RefSeq" id="WP_123378341.1">
    <property type="nucleotide sequence ID" value="NZ_RJKN01000001.1"/>
</dbReference>
<keyword evidence="2 4" id="KW-0238">DNA-binding</keyword>
<reference evidence="6 7" key="1">
    <citation type="journal article" date="2015" name="Stand. Genomic Sci.">
        <title>Genomic Encyclopedia of Bacterial and Archaeal Type Strains, Phase III: the genomes of soil and plant-associated and newly described type strains.</title>
        <authorList>
            <person name="Whitman W.B."/>
            <person name="Woyke T."/>
            <person name="Klenk H.P."/>
            <person name="Zhou Y."/>
            <person name="Lilburn T.G."/>
            <person name="Beck B.J."/>
            <person name="De Vos P."/>
            <person name="Vandamme P."/>
            <person name="Eisen J.A."/>
            <person name="Garrity G."/>
            <person name="Hugenholtz P."/>
            <person name="Kyrpides N.C."/>
        </authorList>
    </citation>
    <scope>NUCLEOTIDE SEQUENCE [LARGE SCALE GENOMIC DNA]</scope>
    <source>
        <strain evidence="6 7">CECT 7306</strain>
    </source>
</reference>
<evidence type="ECO:0000256" key="1">
    <source>
        <dbReference type="ARBA" id="ARBA00023015"/>
    </source>
</evidence>
<evidence type="ECO:0000313" key="7">
    <source>
        <dbReference type="Proteomes" id="UP000276232"/>
    </source>
</evidence>
<evidence type="ECO:0000256" key="4">
    <source>
        <dbReference type="PROSITE-ProRule" id="PRU00335"/>
    </source>
</evidence>
<protein>
    <submittedName>
        <fullName evidence="6">TetR family transcriptional regulator</fullName>
    </submittedName>
</protein>